<evidence type="ECO:0000313" key="2">
    <source>
        <dbReference type="EMBL" id="MSU03044.1"/>
    </source>
</evidence>
<organism evidence="2 3">
    <name type="scientific">Tissierella pigra</name>
    <dbReference type="NCBI Taxonomy" id="2607614"/>
    <lineage>
        <taxon>Bacteria</taxon>
        <taxon>Bacillati</taxon>
        <taxon>Bacillota</taxon>
        <taxon>Tissierellia</taxon>
        <taxon>Tissierellales</taxon>
        <taxon>Tissierellaceae</taxon>
        <taxon>Tissierella</taxon>
    </lineage>
</organism>
<dbReference type="EMBL" id="VUNQ01000052">
    <property type="protein sequence ID" value="MSU03044.1"/>
    <property type="molecule type" value="Genomic_DNA"/>
</dbReference>
<keyword evidence="3" id="KW-1185">Reference proteome</keyword>
<keyword evidence="1" id="KW-1133">Transmembrane helix</keyword>
<gene>
    <name evidence="2" type="ORF">FYJ83_16395</name>
</gene>
<proteinExistence type="predicted"/>
<keyword evidence="1" id="KW-0812">Transmembrane</keyword>
<evidence type="ECO:0000313" key="3">
    <source>
        <dbReference type="Proteomes" id="UP000469523"/>
    </source>
</evidence>
<keyword evidence="1" id="KW-0472">Membrane</keyword>
<feature type="transmembrane region" description="Helical" evidence="1">
    <location>
        <begin position="87"/>
        <end position="107"/>
    </location>
</feature>
<dbReference type="AlphaFoldDB" id="A0A6N7Y2G8"/>
<accession>A0A6N7Y2G8</accession>
<name>A0A6N7Y2G8_9FIRM</name>
<sequence length="156" mass="18441">MKHYDYVEWVLYKKNLLDHRIHKEMEEHLYICDECMEIFLSLIDEEEIKFAGDIVPEDFTNKVMKDIKGIRPMKRTIKKKVKPTNDFFMYYVAVASVAIILTANGFFGKMVEVVPQITSNINMEENRFNANGIYNFSEKITNSTSNFINDFKFNKK</sequence>
<comment type="caution">
    <text evidence="2">The sequence shown here is derived from an EMBL/GenBank/DDBJ whole genome shotgun (WGS) entry which is preliminary data.</text>
</comment>
<protein>
    <recommendedName>
        <fullName evidence="4">Zinc-finger domain-containing protein</fullName>
    </recommendedName>
</protein>
<dbReference type="RefSeq" id="WP_154442453.1">
    <property type="nucleotide sequence ID" value="NZ_VUNQ01000052.1"/>
</dbReference>
<reference evidence="2 3" key="1">
    <citation type="submission" date="2019-09" db="EMBL/GenBank/DDBJ databases">
        <title>In-depth cultivation of the pig gut microbiome towards novel bacterial diversity and tailored functional studies.</title>
        <authorList>
            <person name="Wylensek D."/>
            <person name="Hitch T.C.A."/>
            <person name="Clavel T."/>
        </authorList>
    </citation>
    <scope>NUCLEOTIDE SEQUENCE [LARGE SCALE GENOMIC DNA]</scope>
    <source>
        <strain evidence="2 3">WCA3-693-APC-4?</strain>
    </source>
</reference>
<evidence type="ECO:0000256" key="1">
    <source>
        <dbReference type="SAM" id="Phobius"/>
    </source>
</evidence>
<dbReference type="Proteomes" id="UP000469523">
    <property type="component" value="Unassembled WGS sequence"/>
</dbReference>
<evidence type="ECO:0008006" key="4">
    <source>
        <dbReference type="Google" id="ProtNLM"/>
    </source>
</evidence>